<keyword evidence="4" id="KW-1015">Disulfide bond</keyword>
<dbReference type="GO" id="GO:0005737">
    <property type="term" value="C:cytoplasm"/>
    <property type="evidence" value="ECO:0007669"/>
    <property type="project" value="InterPro"/>
</dbReference>
<dbReference type="InterPro" id="IPR008255">
    <property type="entry name" value="Pyr_nucl-diS_OxRdtase_2_AS"/>
</dbReference>
<gene>
    <name evidence="9" type="primary">trxB</name>
    <name evidence="9" type="ORF">COY93_04720</name>
</gene>
<comment type="cofactor">
    <cofactor evidence="7">
        <name>FAD</name>
        <dbReference type="ChEBI" id="CHEBI:57692"/>
    </cofactor>
    <text evidence="7">Binds 1 FAD per subunit.</text>
</comment>
<sequence length="302" mass="32473">MRDLLIVGSGPAGYTAAVYAARAGLKPLVVTGERIGGWLTTTTDIENFPGFPEGIQGPELMERMKAQAERFGAEVLIDAVTGVDLSSRPFRVSLGDRVEEAKAVIIATGSSARRLNIESEERLWGKGVSVCATCDGFFFRDKEIAVVGGGDSAMEEATFLTRFASKVTVLVRGAELRASKPMQDRARNNPKVELMFNVGVVDILGDDRVTGLRIKNFETGEESELTVGGLFLAIGHVPNSQLFEGQLDLSKGYVVRKPDSAATSVEGVFVCGDVADWRYRQAITAAGTGCMAALEAQRFLEK</sequence>
<organism evidence="9 10">
    <name type="scientific">Candidatus Uhrbacteria bacterium CG_4_10_14_0_8_um_filter_58_22</name>
    <dbReference type="NCBI Taxonomy" id="1975029"/>
    <lineage>
        <taxon>Bacteria</taxon>
        <taxon>Candidatus Uhriibacteriota</taxon>
    </lineage>
</organism>
<keyword evidence="5 6" id="KW-0676">Redox-active center</keyword>
<proteinExistence type="inferred from homology"/>
<reference evidence="10" key="1">
    <citation type="submission" date="2017-09" db="EMBL/GenBank/DDBJ databases">
        <title>Depth-based differentiation of microbial function through sediment-hosted aquifers and enrichment of novel symbionts in the deep terrestrial subsurface.</title>
        <authorList>
            <person name="Probst A.J."/>
            <person name="Ladd B."/>
            <person name="Jarett J.K."/>
            <person name="Geller-Mcgrath D.E."/>
            <person name="Sieber C.M.K."/>
            <person name="Emerson J.B."/>
            <person name="Anantharaman K."/>
            <person name="Thomas B.C."/>
            <person name="Malmstrom R."/>
            <person name="Stieglmeier M."/>
            <person name="Klingl A."/>
            <person name="Woyke T."/>
            <person name="Ryan C.M."/>
            <person name="Banfield J.F."/>
        </authorList>
    </citation>
    <scope>NUCLEOTIDE SEQUENCE [LARGE SCALE GENOMIC DNA]</scope>
</reference>
<comment type="catalytic activity">
    <reaction evidence="6">
        <text>[thioredoxin]-dithiol + NADP(+) = [thioredoxin]-disulfide + NADPH + H(+)</text>
        <dbReference type="Rhea" id="RHEA:20345"/>
        <dbReference type="Rhea" id="RHEA-COMP:10698"/>
        <dbReference type="Rhea" id="RHEA-COMP:10700"/>
        <dbReference type="ChEBI" id="CHEBI:15378"/>
        <dbReference type="ChEBI" id="CHEBI:29950"/>
        <dbReference type="ChEBI" id="CHEBI:50058"/>
        <dbReference type="ChEBI" id="CHEBI:57783"/>
        <dbReference type="ChEBI" id="CHEBI:58349"/>
        <dbReference type="EC" id="1.8.1.9"/>
    </reaction>
</comment>
<evidence type="ECO:0000256" key="1">
    <source>
        <dbReference type="ARBA" id="ARBA00022630"/>
    </source>
</evidence>
<keyword evidence="1 6" id="KW-0285">Flavoprotein</keyword>
<protein>
    <recommendedName>
        <fullName evidence="6">Thioredoxin reductase</fullName>
        <ecNumber evidence="6">1.8.1.9</ecNumber>
    </recommendedName>
</protein>
<dbReference type="InterPro" id="IPR036188">
    <property type="entry name" value="FAD/NAD-bd_sf"/>
</dbReference>
<evidence type="ECO:0000313" key="10">
    <source>
        <dbReference type="Proteomes" id="UP000230973"/>
    </source>
</evidence>
<dbReference type="PRINTS" id="PR00368">
    <property type="entry name" value="FADPNR"/>
</dbReference>
<dbReference type="GO" id="GO:0019430">
    <property type="term" value="P:removal of superoxide radicals"/>
    <property type="evidence" value="ECO:0007669"/>
    <property type="project" value="UniProtKB-UniRule"/>
</dbReference>
<dbReference type="PANTHER" id="PTHR48105">
    <property type="entry name" value="THIOREDOXIN REDUCTASE 1-RELATED-RELATED"/>
    <property type="match status" value="1"/>
</dbReference>
<accession>A0A2M7Q9Q5</accession>
<comment type="subunit">
    <text evidence="6">Homodimer.</text>
</comment>
<dbReference type="EC" id="1.8.1.9" evidence="6"/>
<dbReference type="GO" id="GO:0004791">
    <property type="term" value="F:thioredoxin-disulfide reductase (NADPH) activity"/>
    <property type="evidence" value="ECO:0007669"/>
    <property type="project" value="UniProtKB-UniRule"/>
</dbReference>
<dbReference type="PROSITE" id="PS00573">
    <property type="entry name" value="PYRIDINE_REDOX_2"/>
    <property type="match status" value="1"/>
</dbReference>
<keyword evidence="3 6" id="KW-0560">Oxidoreductase</keyword>
<dbReference type="InterPro" id="IPR050097">
    <property type="entry name" value="Ferredoxin-NADP_redctase_2"/>
</dbReference>
<dbReference type="AlphaFoldDB" id="A0A2M7Q9Q5"/>
<evidence type="ECO:0000256" key="5">
    <source>
        <dbReference type="ARBA" id="ARBA00023284"/>
    </source>
</evidence>
<dbReference type="Proteomes" id="UP000230973">
    <property type="component" value="Unassembled WGS sequence"/>
</dbReference>
<keyword evidence="2 6" id="KW-0274">FAD</keyword>
<dbReference type="EMBL" id="PFLC01000062">
    <property type="protein sequence ID" value="PIY61758.1"/>
    <property type="molecule type" value="Genomic_DNA"/>
</dbReference>
<evidence type="ECO:0000256" key="3">
    <source>
        <dbReference type="ARBA" id="ARBA00023002"/>
    </source>
</evidence>
<dbReference type="NCBIfam" id="TIGR01292">
    <property type="entry name" value="TRX_reduct"/>
    <property type="match status" value="1"/>
</dbReference>
<comment type="caution">
    <text evidence="9">The sequence shown here is derived from an EMBL/GenBank/DDBJ whole genome shotgun (WGS) entry which is preliminary data.</text>
</comment>
<evidence type="ECO:0000256" key="2">
    <source>
        <dbReference type="ARBA" id="ARBA00022827"/>
    </source>
</evidence>
<dbReference type="Pfam" id="PF07992">
    <property type="entry name" value="Pyr_redox_2"/>
    <property type="match status" value="1"/>
</dbReference>
<evidence type="ECO:0000259" key="8">
    <source>
        <dbReference type="Pfam" id="PF07992"/>
    </source>
</evidence>
<dbReference type="PRINTS" id="PR00469">
    <property type="entry name" value="PNDRDTASEII"/>
</dbReference>
<dbReference type="InterPro" id="IPR005982">
    <property type="entry name" value="Thioredox_Rdtase"/>
</dbReference>
<dbReference type="InterPro" id="IPR023753">
    <property type="entry name" value="FAD/NAD-binding_dom"/>
</dbReference>
<evidence type="ECO:0000256" key="6">
    <source>
        <dbReference type="RuleBase" id="RU003880"/>
    </source>
</evidence>
<evidence type="ECO:0000313" key="9">
    <source>
        <dbReference type="EMBL" id="PIY61758.1"/>
    </source>
</evidence>
<name>A0A2M7Q9Q5_9BACT</name>
<comment type="similarity">
    <text evidence="6">Belongs to the class-II pyridine nucleotide-disulfide oxidoreductase family.</text>
</comment>
<feature type="domain" description="FAD/NAD(P)-binding" evidence="8">
    <location>
        <begin position="3"/>
        <end position="289"/>
    </location>
</feature>
<dbReference type="SUPFAM" id="SSF51905">
    <property type="entry name" value="FAD/NAD(P)-binding domain"/>
    <property type="match status" value="1"/>
</dbReference>
<dbReference type="Gene3D" id="3.50.50.60">
    <property type="entry name" value="FAD/NAD(P)-binding domain"/>
    <property type="match status" value="2"/>
</dbReference>
<evidence type="ECO:0000256" key="7">
    <source>
        <dbReference type="RuleBase" id="RU003881"/>
    </source>
</evidence>
<keyword evidence="7" id="KW-0521">NADP</keyword>
<evidence type="ECO:0000256" key="4">
    <source>
        <dbReference type="ARBA" id="ARBA00023157"/>
    </source>
</evidence>